<gene>
    <name evidence="1" type="ORF">NIES267_22170</name>
</gene>
<organism evidence="1 2">
    <name type="scientific">Calothrix parasitica NIES-267</name>
    <dbReference type="NCBI Taxonomy" id="1973488"/>
    <lineage>
        <taxon>Bacteria</taxon>
        <taxon>Bacillati</taxon>
        <taxon>Cyanobacteriota</taxon>
        <taxon>Cyanophyceae</taxon>
        <taxon>Nostocales</taxon>
        <taxon>Calotrichaceae</taxon>
        <taxon>Calothrix</taxon>
    </lineage>
</organism>
<protein>
    <submittedName>
        <fullName evidence="1">Uncharacterized protein</fullName>
    </submittedName>
</protein>
<dbReference type="Proteomes" id="UP000218418">
    <property type="component" value="Chromosome"/>
</dbReference>
<name>A0A1Z4LNE7_9CYAN</name>
<reference evidence="1 2" key="1">
    <citation type="submission" date="2017-06" db="EMBL/GenBank/DDBJ databases">
        <title>Genome sequencing of cyanobaciteial culture collection at National Institute for Environmental Studies (NIES).</title>
        <authorList>
            <person name="Hirose Y."/>
            <person name="Shimura Y."/>
            <person name="Fujisawa T."/>
            <person name="Nakamura Y."/>
            <person name="Kawachi M."/>
        </authorList>
    </citation>
    <scope>NUCLEOTIDE SEQUENCE [LARGE SCALE GENOMIC DNA]</scope>
    <source>
        <strain evidence="1 2">NIES-267</strain>
    </source>
</reference>
<sequence>MAQFTIEELLITAKKIINDVFNELQNQCQYDEILEDINNKLEYITNDENRIYNCPSLEQLIEYENTLSEVLNEEIDFNDIEPL</sequence>
<dbReference type="AlphaFoldDB" id="A0A1Z4LNE7"/>
<proteinExistence type="predicted"/>
<evidence type="ECO:0000313" key="2">
    <source>
        <dbReference type="Proteomes" id="UP000218418"/>
    </source>
</evidence>
<keyword evidence="2" id="KW-1185">Reference proteome</keyword>
<evidence type="ECO:0000313" key="1">
    <source>
        <dbReference type="EMBL" id="BAY82733.1"/>
    </source>
</evidence>
<accession>A0A1Z4LNE7</accession>
<dbReference type="EMBL" id="AP018227">
    <property type="protein sequence ID" value="BAY82733.1"/>
    <property type="molecule type" value="Genomic_DNA"/>
</dbReference>